<name>A0A485KLM9_9STRA</name>
<protein>
    <submittedName>
        <fullName evidence="3">Aste57867_8991 protein</fullName>
    </submittedName>
</protein>
<evidence type="ECO:0000313" key="3">
    <source>
        <dbReference type="EMBL" id="VFT85875.1"/>
    </source>
</evidence>
<keyword evidence="1" id="KW-0472">Membrane</keyword>
<keyword evidence="4" id="KW-1185">Reference proteome</keyword>
<reference evidence="3 4" key="1">
    <citation type="submission" date="2019-03" db="EMBL/GenBank/DDBJ databases">
        <authorList>
            <person name="Gaulin E."/>
            <person name="Dumas B."/>
        </authorList>
    </citation>
    <scope>NUCLEOTIDE SEQUENCE [LARGE SCALE GENOMIC DNA]</scope>
    <source>
        <strain evidence="3">CBS 568.67</strain>
    </source>
</reference>
<reference evidence="2" key="2">
    <citation type="submission" date="2019-06" db="EMBL/GenBank/DDBJ databases">
        <title>Genomics analysis of Aphanomyces spp. identifies a new class of oomycete effector associated with host adaptation.</title>
        <authorList>
            <person name="Gaulin E."/>
        </authorList>
    </citation>
    <scope>NUCLEOTIDE SEQUENCE</scope>
    <source>
        <strain evidence="2">CBS 578.67</strain>
    </source>
</reference>
<accession>A0A485KLM9</accession>
<proteinExistence type="predicted"/>
<dbReference type="EMBL" id="VJMH01005122">
    <property type="protein sequence ID" value="KAF0700462.1"/>
    <property type="molecule type" value="Genomic_DNA"/>
</dbReference>
<keyword evidence="1" id="KW-1133">Transmembrane helix</keyword>
<keyword evidence="1" id="KW-0812">Transmembrane</keyword>
<feature type="transmembrane region" description="Helical" evidence="1">
    <location>
        <begin position="20"/>
        <end position="43"/>
    </location>
</feature>
<dbReference type="AlphaFoldDB" id="A0A485KLM9"/>
<evidence type="ECO:0000313" key="2">
    <source>
        <dbReference type="EMBL" id="KAF0700462.1"/>
    </source>
</evidence>
<sequence length="103" mass="11254">MGAILRLQPEFVPKAHTPKSSANSCFVSAGLYAGVFLGSIIMWRRDQARGIVASLKEAAPLDLFGTKLSFEDLDDLEEVEPLVENLKAPTTTRRVPSPSIQQL</sequence>
<evidence type="ECO:0000313" key="4">
    <source>
        <dbReference type="Proteomes" id="UP000332933"/>
    </source>
</evidence>
<gene>
    <name evidence="3" type="primary">Aste57867_8991</name>
    <name evidence="2" type="ORF">As57867_008956</name>
    <name evidence="3" type="ORF">ASTE57867_8991</name>
</gene>
<organism evidence="3 4">
    <name type="scientific">Aphanomyces stellatus</name>
    <dbReference type="NCBI Taxonomy" id="120398"/>
    <lineage>
        <taxon>Eukaryota</taxon>
        <taxon>Sar</taxon>
        <taxon>Stramenopiles</taxon>
        <taxon>Oomycota</taxon>
        <taxon>Saprolegniomycetes</taxon>
        <taxon>Saprolegniales</taxon>
        <taxon>Verrucalvaceae</taxon>
        <taxon>Aphanomyces</taxon>
    </lineage>
</organism>
<dbReference type="EMBL" id="CAADRA010005143">
    <property type="protein sequence ID" value="VFT85875.1"/>
    <property type="molecule type" value="Genomic_DNA"/>
</dbReference>
<dbReference type="OrthoDB" id="150076at2759"/>
<dbReference type="Proteomes" id="UP000332933">
    <property type="component" value="Unassembled WGS sequence"/>
</dbReference>
<evidence type="ECO:0000256" key="1">
    <source>
        <dbReference type="SAM" id="Phobius"/>
    </source>
</evidence>